<keyword evidence="3" id="KW-1185">Reference proteome</keyword>
<feature type="domain" description="Reverse transcriptase Ty1/copia-type" evidence="1">
    <location>
        <begin position="4"/>
        <end position="218"/>
    </location>
</feature>
<evidence type="ECO:0000259" key="1">
    <source>
        <dbReference type="Pfam" id="PF07727"/>
    </source>
</evidence>
<gene>
    <name evidence="2" type="ORF">KSP39_PZI018394</name>
</gene>
<name>A0AAP0FYU4_9ASPA</name>
<dbReference type="SUPFAM" id="SSF56672">
    <property type="entry name" value="DNA/RNA polymerases"/>
    <property type="match status" value="1"/>
</dbReference>
<dbReference type="InterPro" id="IPR043502">
    <property type="entry name" value="DNA/RNA_pol_sf"/>
</dbReference>
<organism evidence="2 3">
    <name type="scientific">Platanthera zijinensis</name>
    <dbReference type="NCBI Taxonomy" id="2320716"/>
    <lineage>
        <taxon>Eukaryota</taxon>
        <taxon>Viridiplantae</taxon>
        <taxon>Streptophyta</taxon>
        <taxon>Embryophyta</taxon>
        <taxon>Tracheophyta</taxon>
        <taxon>Spermatophyta</taxon>
        <taxon>Magnoliopsida</taxon>
        <taxon>Liliopsida</taxon>
        <taxon>Asparagales</taxon>
        <taxon>Orchidaceae</taxon>
        <taxon>Orchidoideae</taxon>
        <taxon>Orchideae</taxon>
        <taxon>Orchidinae</taxon>
        <taxon>Platanthera</taxon>
    </lineage>
</organism>
<dbReference type="AlphaFoldDB" id="A0AAP0FYU4"/>
<accession>A0AAP0FYU4</accession>
<dbReference type="PANTHER" id="PTHR11439:SF483">
    <property type="entry name" value="PEPTIDE SYNTHASE GLIP-LIKE, PUTATIVE (AFU_ORTHOLOGUE AFUA_3G12920)-RELATED"/>
    <property type="match status" value="1"/>
</dbReference>
<dbReference type="Pfam" id="PF07727">
    <property type="entry name" value="RVT_2"/>
    <property type="match status" value="1"/>
</dbReference>
<evidence type="ECO:0000313" key="2">
    <source>
        <dbReference type="EMBL" id="KAK8926100.1"/>
    </source>
</evidence>
<evidence type="ECO:0000313" key="3">
    <source>
        <dbReference type="Proteomes" id="UP001418222"/>
    </source>
</evidence>
<protein>
    <recommendedName>
        <fullName evidence="1">Reverse transcriptase Ty1/copia-type domain-containing protein</fullName>
    </recommendedName>
</protein>
<dbReference type="PANTHER" id="PTHR11439">
    <property type="entry name" value="GAG-POL-RELATED RETROTRANSPOSON"/>
    <property type="match status" value="1"/>
</dbReference>
<comment type="caution">
    <text evidence="2">The sequence shown here is derived from an EMBL/GenBank/DDBJ whole genome shotgun (WGS) entry which is preliminary data.</text>
</comment>
<dbReference type="Proteomes" id="UP001418222">
    <property type="component" value="Unassembled WGS sequence"/>
</dbReference>
<dbReference type="EMBL" id="JBBWWQ010000016">
    <property type="protein sequence ID" value="KAK8926100.1"/>
    <property type="molecule type" value="Genomic_DNA"/>
</dbReference>
<dbReference type="InterPro" id="IPR013103">
    <property type="entry name" value="RVT_2"/>
</dbReference>
<sequence length="281" mass="32607">MKKEKIIRHKARIVAKEFSQIPGRDYEETYAPMACMETIRMLIATAIHNRYSIHQMDVKSPFLNEINAEEIYVQQSQGFEIPAEEEKVYRLAKALYGLKQAPRAWNSNIDMHLIRSSFERCPVEPSLYTKRSQGEIIILLLYVDDLIITGSSPEMIREFKMNLMQQYEMPDLGLMKFFLGIQDQQASNFIFLSQEKCARVLLVKFQLDGVNSTTSPMATSDKLGKRKEEEEKCNYETYRSLIGSLIYLTKTRPDLEYSVNVLSRFIFDPGKQHFAAAKRVM</sequence>
<reference evidence="2 3" key="1">
    <citation type="journal article" date="2022" name="Nat. Plants">
        <title>Genomes of leafy and leafless Platanthera orchids illuminate the evolution of mycoheterotrophy.</title>
        <authorList>
            <person name="Li M.H."/>
            <person name="Liu K.W."/>
            <person name="Li Z."/>
            <person name="Lu H.C."/>
            <person name="Ye Q.L."/>
            <person name="Zhang D."/>
            <person name="Wang J.Y."/>
            <person name="Li Y.F."/>
            <person name="Zhong Z.M."/>
            <person name="Liu X."/>
            <person name="Yu X."/>
            <person name="Liu D.K."/>
            <person name="Tu X.D."/>
            <person name="Liu B."/>
            <person name="Hao Y."/>
            <person name="Liao X.Y."/>
            <person name="Jiang Y.T."/>
            <person name="Sun W.H."/>
            <person name="Chen J."/>
            <person name="Chen Y.Q."/>
            <person name="Ai Y."/>
            <person name="Zhai J.W."/>
            <person name="Wu S.S."/>
            <person name="Zhou Z."/>
            <person name="Hsiao Y.Y."/>
            <person name="Wu W.L."/>
            <person name="Chen Y.Y."/>
            <person name="Lin Y.F."/>
            <person name="Hsu J.L."/>
            <person name="Li C.Y."/>
            <person name="Wang Z.W."/>
            <person name="Zhao X."/>
            <person name="Zhong W.Y."/>
            <person name="Ma X.K."/>
            <person name="Ma L."/>
            <person name="Huang J."/>
            <person name="Chen G.Z."/>
            <person name="Huang M.Z."/>
            <person name="Huang L."/>
            <person name="Peng D.H."/>
            <person name="Luo Y.B."/>
            <person name="Zou S.Q."/>
            <person name="Chen S.P."/>
            <person name="Lan S."/>
            <person name="Tsai W.C."/>
            <person name="Van de Peer Y."/>
            <person name="Liu Z.J."/>
        </authorList>
    </citation>
    <scope>NUCLEOTIDE SEQUENCE [LARGE SCALE GENOMIC DNA]</scope>
    <source>
        <strain evidence="2">Lor287</strain>
    </source>
</reference>
<proteinExistence type="predicted"/>